<feature type="compositionally biased region" description="Polar residues" evidence="1">
    <location>
        <begin position="306"/>
        <end position="317"/>
    </location>
</feature>
<evidence type="ECO:0000256" key="2">
    <source>
        <dbReference type="SAM" id="Phobius"/>
    </source>
</evidence>
<feature type="compositionally biased region" description="Pro residues" evidence="1">
    <location>
        <begin position="92"/>
        <end position="101"/>
    </location>
</feature>
<dbReference type="EMBL" id="JARAKF010000001">
    <property type="protein sequence ID" value="MDU8997719.1"/>
    <property type="molecule type" value="Genomic_DNA"/>
</dbReference>
<feature type="compositionally biased region" description="Pro residues" evidence="1">
    <location>
        <begin position="213"/>
        <end position="225"/>
    </location>
</feature>
<evidence type="ECO:0000313" key="4">
    <source>
        <dbReference type="EMBL" id="MDU8997719.1"/>
    </source>
</evidence>
<dbReference type="SUPFAM" id="SSF47090">
    <property type="entry name" value="PGBD-like"/>
    <property type="match status" value="1"/>
</dbReference>
<comment type="caution">
    <text evidence="4">The sequence shown here is derived from an EMBL/GenBank/DDBJ whole genome shotgun (WGS) entry which is preliminary data.</text>
</comment>
<dbReference type="InterPro" id="IPR002477">
    <property type="entry name" value="Peptidoglycan-bd-like"/>
</dbReference>
<dbReference type="Proteomes" id="UP001257627">
    <property type="component" value="Unassembled WGS sequence"/>
</dbReference>
<keyword evidence="2" id="KW-0472">Membrane</keyword>
<dbReference type="RefSeq" id="WP_316734603.1">
    <property type="nucleotide sequence ID" value="NZ_JARAKF010000001.1"/>
</dbReference>
<feature type="region of interest" description="Disordered" evidence="1">
    <location>
        <begin position="1"/>
        <end position="23"/>
    </location>
</feature>
<dbReference type="Pfam" id="PF01471">
    <property type="entry name" value="PG_binding_1"/>
    <property type="match status" value="1"/>
</dbReference>
<sequence>MTEPNGHVCPECAAPRTPDGTPSCACTRRASDALRDARTAEAAAAEDFDPLRIRPYVDLTANESAPATMRLRTVPSEALTAVQHVYSANETPYPPPEPAPLPLSEEPPRRRRRTALLAVTGAAVAVVAAAGFASGLFSYDAPARDRALPDDVRASVPDPSPTPTSTPPSASPRSGSGSAPEGATSPTTTAPPSPGGSPTRSASASATATRSQPPTPAQSPTPTPTPTAAASLAPGQGSTGDQPAQTLRRGDQGPEVTELQLRLRQLSLYTGRADGTYSRQVEDAVRRYQWARGITGDKSGVYGTPTRASLESETQTP</sequence>
<organism evidence="4 5">
    <name type="scientific">Streptomyces mirabilis</name>
    <dbReference type="NCBI Taxonomy" id="68239"/>
    <lineage>
        <taxon>Bacteria</taxon>
        <taxon>Bacillati</taxon>
        <taxon>Actinomycetota</taxon>
        <taxon>Actinomycetes</taxon>
        <taxon>Kitasatosporales</taxon>
        <taxon>Streptomycetaceae</taxon>
        <taxon>Streptomyces</taxon>
    </lineage>
</organism>
<feature type="region of interest" description="Disordered" evidence="1">
    <location>
        <begin position="295"/>
        <end position="317"/>
    </location>
</feature>
<protein>
    <submittedName>
        <fullName evidence="4">Peptidoglycan-binding domain-containing protein</fullName>
    </submittedName>
</protein>
<evidence type="ECO:0000313" key="5">
    <source>
        <dbReference type="Proteomes" id="UP001257627"/>
    </source>
</evidence>
<name>A0ABU3UW65_9ACTN</name>
<feature type="compositionally biased region" description="Low complexity" evidence="1">
    <location>
        <begin position="171"/>
        <end position="188"/>
    </location>
</feature>
<dbReference type="Gene3D" id="1.10.101.10">
    <property type="entry name" value="PGBD-like superfamily/PGBD"/>
    <property type="match status" value="1"/>
</dbReference>
<evidence type="ECO:0000259" key="3">
    <source>
        <dbReference type="Pfam" id="PF01471"/>
    </source>
</evidence>
<feature type="compositionally biased region" description="Low complexity" evidence="1">
    <location>
        <begin position="196"/>
        <end position="212"/>
    </location>
</feature>
<feature type="compositionally biased region" description="Pro residues" evidence="1">
    <location>
        <begin position="158"/>
        <end position="170"/>
    </location>
</feature>
<evidence type="ECO:0000256" key="1">
    <source>
        <dbReference type="SAM" id="MobiDB-lite"/>
    </source>
</evidence>
<keyword evidence="5" id="KW-1185">Reference proteome</keyword>
<feature type="region of interest" description="Disordered" evidence="1">
    <location>
        <begin position="88"/>
        <end position="109"/>
    </location>
</feature>
<feature type="transmembrane region" description="Helical" evidence="2">
    <location>
        <begin position="115"/>
        <end position="139"/>
    </location>
</feature>
<gene>
    <name evidence="4" type="ORF">PU648_36320</name>
</gene>
<feature type="domain" description="Peptidoglycan binding-like" evidence="3">
    <location>
        <begin position="252"/>
        <end position="310"/>
    </location>
</feature>
<reference evidence="4 5" key="1">
    <citation type="submission" date="2023-02" db="EMBL/GenBank/DDBJ databases">
        <authorList>
            <person name="Maleckis M."/>
        </authorList>
    </citation>
    <scope>NUCLEOTIDE SEQUENCE [LARGE SCALE GENOMIC DNA]</scope>
    <source>
        <strain evidence="4 5">P8-A2</strain>
    </source>
</reference>
<dbReference type="InterPro" id="IPR036365">
    <property type="entry name" value="PGBD-like_sf"/>
</dbReference>
<keyword evidence="2" id="KW-0812">Transmembrane</keyword>
<dbReference type="InterPro" id="IPR036366">
    <property type="entry name" value="PGBDSf"/>
</dbReference>
<accession>A0ABU3UW65</accession>
<keyword evidence="2" id="KW-1133">Transmembrane helix</keyword>
<proteinExistence type="predicted"/>
<feature type="region of interest" description="Disordered" evidence="1">
    <location>
        <begin position="150"/>
        <end position="256"/>
    </location>
</feature>